<dbReference type="Gene3D" id="1.20.1070.10">
    <property type="entry name" value="Rhodopsin 7-helix transmembrane proteins"/>
    <property type="match status" value="1"/>
</dbReference>
<evidence type="ECO:0000313" key="16">
    <source>
        <dbReference type="Proteomes" id="UP000694863"/>
    </source>
</evidence>
<keyword evidence="11 14" id="KW-0807">Transducer</keyword>
<evidence type="ECO:0000256" key="12">
    <source>
        <dbReference type="ARBA" id="ARBA00024847"/>
    </source>
</evidence>
<feature type="transmembrane region" description="Helical" evidence="15">
    <location>
        <begin position="265"/>
        <end position="286"/>
    </location>
</feature>
<keyword evidence="8 14" id="KW-0472">Membrane</keyword>
<evidence type="ECO:0000256" key="15">
    <source>
        <dbReference type="SAM" id="Phobius"/>
    </source>
</evidence>
<feature type="transmembrane region" description="Helical" evidence="15">
    <location>
        <begin position="97"/>
        <end position="121"/>
    </location>
</feature>
<dbReference type="Pfam" id="PF05296">
    <property type="entry name" value="TAS2R"/>
    <property type="match status" value="1"/>
</dbReference>
<evidence type="ECO:0000256" key="4">
    <source>
        <dbReference type="ARBA" id="ARBA00022606"/>
    </source>
</evidence>
<keyword evidence="7 14" id="KW-0297">G-protein coupled receptor</keyword>
<keyword evidence="10" id="KW-0325">Glycoprotein</keyword>
<keyword evidence="9 14" id="KW-0675">Receptor</keyword>
<accession>A0ABM0J3K4</accession>
<evidence type="ECO:0000256" key="8">
    <source>
        <dbReference type="ARBA" id="ARBA00023136"/>
    </source>
</evidence>
<comment type="function">
    <text evidence="12">Receptor that may play a role in the perception of bitterness and is gustducin-linked. May play a role in sensing the chemical composition of the gastrointestinal content. The activity of this receptor may stimulate alpha gustducin, mediate PLC-beta-2 activation and lead to the gating of TRPM5.</text>
</comment>
<evidence type="ECO:0000256" key="1">
    <source>
        <dbReference type="ARBA" id="ARBA00004141"/>
    </source>
</evidence>
<keyword evidence="5 14" id="KW-0812">Transmembrane</keyword>
<dbReference type="PANTHER" id="PTHR11394:SF73">
    <property type="entry name" value="TASTE RECEPTOR TYPE 2 MEMBER 41"/>
    <property type="match status" value="1"/>
</dbReference>
<dbReference type="GeneID" id="101641988"/>
<dbReference type="InterPro" id="IPR007960">
    <property type="entry name" value="TAS2R"/>
</dbReference>
<keyword evidence="3 14" id="KW-0919">Taste</keyword>
<name>A0ABM0J3K4_ECHTE</name>
<feature type="transmembrane region" description="Helical" evidence="15">
    <location>
        <begin position="133"/>
        <end position="151"/>
    </location>
</feature>
<feature type="transmembrane region" description="Helical" evidence="15">
    <location>
        <begin position="229"/>
        <end position="253"/>
    </location>
</feature>
<dbReference type="PANTHER" id="PTHR11394">
    <property type="entry name" value="TASTE RECEPTOR TYPE 2"/>
    <property type="match status" value="1"/>
</dbReference>
<evidence type="ECO:0000256" key="6">
    <source>
        <dbReference type="ARBA" id="ARBA00022989"/>
    </source>
</evidence>
<dbReference type="RefSeq" id="XP_004714047.1">
    <property type="nucleotide sequence ID" value="XM_004713990.1"/>
</dbReference>
<evidence type="ECO:0000256" key="11">
    <source>
        <dbReference type="ARBA" id="ARBA00023224"/>
    </source>
</evidence>
<evidence type="ECO:0000256" key="10">
    <source>
        <dbReference type="ARBA" id="ARBA00023180"/>
    </source>
</evidence>
<keyword evidence="4 14" id="KW-0716">Sensory transduction</keyword>
<evidence type="ECO:0000256" key="7">
    <source>
        <dbReference type="ARBA" id="ARBA00023040"/>
    </source>
</evidence>
<gene>
    <name evidence="17" type="primary">TAS2R41</name>
</gene>
<proteinExistence type="inferred from homology"/>
<evidence type="ECO:0000256" key="2">
    <source>
        <dbReference type="ARBA" id="ARBA00007376"/>
    </source>
</evidence>
<organism evidence="16 17">
    <name type="scientific">Echinops telfairi</name>
    <name type="common">Lesser hedgehog tenrec</name>
    <dbReference type="NCBI Taxonomy" id="9371"/>
    <lineage>
        <taxon>Eukaryota</taxon>
        <taxon>Metazoa</taxon>
        <taxon>Chordata</taxon>
        <taxon>Craniata</taxon>
        <taxon>Vertebrata</taxon>
        <taxon>Euteleostomi</taxon>
        <taxon>Mammalia</taxon>
        <taxon>Eutheria</taxon>
        <taxon>Afrotheria</taxon>
        <taxon>Tenrecidae</taxon>
        <taxon>Tenrecinae</taxon>
        <taxon>Echinops</taxon>
    </lineage>
</organism>
<evidence type="ECO:0000256" key="13">
    <source>
        <dbReference type="RuleBase" id="RU004423"/>
    </source>
</evidence>
<evidence type="ECO:0000256" key="3">
    <source>
        <dbReference type="ARBA" id="ARBA00022480"/>
    </source>
</evidence>
<comment type="subcellular location">
    <subcellularLocation>
        <location evidence="1 14">Membrane</location>
        <topology evidence="1 14">Multi-pass membrane protein</topology>
    </subcellularLocation>
</comment>
<reference evidence="17" key="1">
    <citation type="submission" date="2025-08" db="UniProtKB">
        <authorList>
            <consortium name="RefSeq"/>
        </authorList>
    </citation>
    <scope>IDENTIFICATION</scope>
</reference>
<dbReference type="SUPFAM" id="SSF81321">
    <property type="entry name" value="Family A G protein-coupled receptor-like"/>
    <property type="match status" value="1"/>
</dbReference>
<keyword evidence="16" id="KW-1185">Reference proteome</keyword>
<feature type="transmembrane region" description="Helical" evidence="15">
    <location>
        <begin position="187"/>
        <end position="208"/>
    </location>
</feature>
<protein>
    <recommendedName>
        <fullName evidence="14">Taste receptor type 2</fullName>
    </recommendedName>
</protein>
<dbReference type="Proteomes" id="UP000694863">
    <property type="component" value="Unplaced"/>
</dbReference>
<evidence type="ECO:0000256" key="9">
    <source>
        <dbReference type="ARBA" id="ARBA00023170"/>
    </source>
</evidence>
<evidence type="ECO:0000256" key="14">
    <source>
        <dbReference type="RuleBase" id="RU004424"/>
    </source>
</evidence>
<keyword evidence="6 15" id="KW-1133">Transmembrane helix</keyword>
<evidence type="ECO:0000256" key="5">
    <source>
        <dbReference type="ARBA" id="ARBA00022692"/>
    </source>
</evidence>
<comment type="similarity">
    <text evidence="2 13">Belongs to the G-protein coupled receptor T2R family.</text>
</comment>
<evidence type="ECO:0000313" key="17">
    <source>
        <dbReference type="RefSeq" id="XP_004714047.1"/>
    </source>
</evidence>
<sequence length="308" mass="34978">MQPALLAFFKLLFALLCLLGTAANGFIVLVLGAEWWRRGRLAPPDLVLFSLGAARFCLQWLGLANNFYAVLCRAQYFTGPARQLFGLHWDFLNTATFWLGTWLSVLFCAKVASFSHPAFLWLKWRLPAWVHRLLLGSLAVSTVVTLLFFWGNRLMYQGYLMGDVVGNRTYREWTHWLEIHYFLPLKLAALSVPCSLFLAAMALLLTSLRRHGHRMRLHRSALQDPRARAQARALSALVSFLGLYALSFFSLVIDAAGFFSVESDGYWPWQIVIYLCTSLHPFVLILGSPKLRAACRQPLLRPRGLRGT</sequence>